<dbReference type="GO" id="GO:0016747">
    <property type="term" value="F:acyltransferase activity, transferring groups other than amino-acyl groups"/>
    <property type="evidence" value="ECO:0007669"/>
    <property type="project" value="InterPro"/>
</dbReference>
<keyword evidence="1" id="KW-0812">Transmembrane</keyword>
<evidence type="ECO:0000313" key="3">
    <source>
        <dbReference type="EMBL" id="WOC12329.1"/>
    </source>
</evidence>
<keyword evidence="1" id="KW-0472">Membrane</keyword>
<organism evidence="3">
    <name type="scientific">Gordonia sp. MP11Mi</name>
    <dbReference type="NCBI Taxonomy" id="3022769"/>
    <lineage>
        <taxon>Bacteria</taxon>
        <taxon>Bacillati</taxon>
        <taxon>Actinomycetota</taxon>
        <taxon>Actinomycetes</taxon>
        <taxon>Mycobacteriales</taxon>
        <taxon>Gordoniaceae</taxon>
        <taxon>Gordonia</taxon>
    </lineage>
</organism>
<dbReference type="EMBL" id="CP128986">
    <property type="protein sequence ID" value="WOC12329.1"/>
    <property type="molecule type" value="Genomic_DNA"/>
</dbReference>
<sequence length="699" mass="75919">MPLDLPSVRPSRFRRRSAGVGVRGSGERTLILAVSLLATAVTVFWGYRAKRVCGGPPFNDAGRSQTFPRAPKGDLVPCYSDLMQLWTTRSLGDHLMPYVHGGIDAHGQLFGGVVEYPVLSGLLIWFGALGSDTDVEFFIHSALILAPFAFATTILLALMTRWWVLLWAATPPLVLYSFHNWELPVVFTSVAAIAIMAYGASANPKTGLRRLPVRHTAIAATVMLGIGFSLKIYPGLFVLPIALWVLTSGGVTAAGRRVRDWAGAGWVVMTAAATVAVTQLPFAIAGFDGWKAALDFQKQRRADVTTNSIWYWGLRYLTGGETAMYRTIVDIVSPLAIIVGIGVVAVVGWRILRRDGVYPWLAVAASMLAVFMLFHKVHSPQYTLWILPFFVLLRVRAPLIIAYLVADVALDLSVFRMLGMSSRVDGRNWQWATGVVAASTWVQAVLLAVLIVSFVSSPVREPLASYLSGVTPRPGPLTRLATADSADARVWIGEPTLNRGLVTLRPLVASDAPALADLVDDADLPLYRWTGPIPRTTDAAAAWISAATTSTTRVAFAVLHDGRLIGTTSFYDVDAANRSLSIGYTFYSADAMGTAVNPTAKLLLLDHAFTACGAVRVVWHTHESNDRSRAAIGKLGAEFEGLLRKHRRFTRSDEASSTTSWRTTAQFAMTDDAWPSLRESLVARATRPESAADAAREPV</sequence>
<dbReference type="Pfam" id="PF05007">
    <property type="entry name" value="Mannosyl_trans"/>
    <property type="match status" value="1"/>
</dbReference>
<feature type="transmembrane region" description="Helical" evidence="1">
    <location>
        <begin position="386"/>
        <end position="410"/>
    </location>
</feature>
<evidence type="ECO:0000259" key="2">
    <source>
        <dbReference type="PROSITE" id="PS51186"/>
    </source>
</evidence>
<accession>A0AA97CTY5</accession>
<dbReference type="AlphaFoldDB" id="A0AA97CTY5"/>
<dbReference type="InterPro" id="IPR016181">
    <property type="entry name" value="Acyl_CoA_acyltransferase"/>
</dbReference>
<dbReference type="PANTHER" id="PTHR43610">
    <property type="entry name" value="BLL6696 PROTEIN"/>
    <property type="match status" value="1"/>
</dbReference>
<feature type="transmembrane region" description="Helical" evidence="1">
    <location>
        <begin position="331"/>
        <end position="349"/>
    </location>
</feature>
<feature type="transmembrane region" description="Helical" evidence="1">
    <location>
        <begin position="431"/>
        <end position="455"/>
    </location>
</feature>
<dbReference type="GO" id="GO:0016020">
    <property type="term" value="C:membrane"/>
    <property type="evidence" value="ECO:0007669"/>
    <property type="project" value="InterPro"/>
</dbReference>
<dbReference type="GO" id="GO:0051751">
    <property type="term" value="F:alpha-1,4-mannosyltransferase activity"/>
    <property type="evidence" value="ECO:0007669"/>
    <property type="project" value="InterPro"/>
</dbReference>
<dbReference type="GO" id="GO:0006506">
    <property type="term" value="P:GPI anchor biosynthetic process"/>
    <property type="evidence" value="ECO:0007669"/>
    <property type="project" value="InterPro"/>
</dbReference>
<dbReference type="InterPro" id="IPR007704">
    <property type="entry name" value="PIG-M"/>
</dbReference>
<keyword evidence="1" id="KW-1133">Transmembrane helix</keyword>
<dbReference type="Pfam" id="PF13302">
    <property type="entry name" value="Acetyltransf_3"/>
    <property type="match status" value="1"/>
</dbReference>
<dbReference type="RefSeq" id="WP_420041572.1">
    <property type="nucleotide sequence ID" value="NZ_CP128986.1"/>
</dbReference>
<dbReference type="SUPFAM" id="SSF55729">
    <property type="entry name" value="Acyl-CoA N-acyltransferases (Nat)"/>
    <property type="match status" value="1"/>
</dbReference>
<feature type="transmembrane region" description="Helical" evidence="1">
    <location>
        <begin position="29"/>
        <end position="47"/>
    </location>
</feature>
<name>A0AA97CTY5_9ACTN</name>
<feature type="transmembrane region" description="Helical" evidence="1">
    <location>
        <begin position="266"/>
        <end position="287"/>
    </location>
</feature>
<feature type="domain" description="N-acetyltransferase" evidence="2">
    <location>
        <begin position="502"/>
        <end position="666"/>
    </location>
</feature>
<reference evidence="3" key="1">
    <citation type="submission" date="2023-06" db="EMBL/GenBank/DDBJ databases">
        <title>Gordonia sp. nov. and Pseudochrobactrum sp. nov., two species isolated from the burying beetle Nicrophorus vespilloides.</title>
        <authorList>
            <person name="Poehlein A."/>
            <person name="Guzman J."/>
            <person name="Daniel R."/>
            <person name="Vilcinskas A."/>
        </authorList>
    </citation>
    <scope>NUCLEOTIDE SEQUENCE</scope>
    <source>
        <strain evidence="3">MP11Mi</strain>
    </source>
</reference>
<dbReference type="GO" id="GO:0004376">
    <property type="term" value="F:GPI mannosyltransferase activity"/>
    <property type="evidence" value="ECO:0007669"/>
    <property type="project" value="InterPro"/>
</dbReference>
<feature type="transmembrane region" description="Helical" evidence="1">
    <location>
        <begin position="236"/>
        <end position="254"/>
    </location>
</feature>
<dbReference type="PANTHER" id="PTHR43610:SF1">
    <property type="entry name" value="N-ACETYLTRANSFERASE DOMAIN-CONTAINING PROTEIN"/>
    <property type="match status" value="1"/>
</dbReference>
<feature type="transmembrane region" description="Helical" evidence="1">
    <location>
        <begin position="356"/>
        <end position="374"/>
    </location>
</feature>
<dbReference type="InterPro" id="IPR000182">
    <property type="entry name" value="GNAT_dom"/>
</dbReference>
<feature type="transmembrane region" description="Helical" evidence="1">
    <location>
        <begin position="183"/>
        <end position="201"/>
    </location>
</feature>
<feature type="transmembrane region" description="Helical" evidence="1">
    <location>
        <begin position="142"/>
        <end position="163"/>
    </location>
</feature>
<dbReference type="PROSITE" id="PS51186">
    <property type="entry name" value="GNAT"/>
    <property type="match status" value="1"/>
</dbReference>
<gene>
    <name evidence="3" type="ORF">MP11Mi_14140</name>
</gene>
<dbReference type="Gene3D" id="3.40.630.30">
    <property type="match status" value="1"/>
</dbReference>
<protein>
    <recommendedName>
        <fullName evidence="2">N-acetyltransferase domain-containing protein</fullName>
    </recommendedName>
</protein>
<evidence type="ECO:0000256" key="1">
    <source>
        <dbReference type="SAM" id="Phobius"/>
    </source>
</evidence>
<proteinExistence type="predicted"/>